<keyword evidence="2 3" id="KW-0802">TPR repeat</keyword>
<keyword evidence="4" id="KW-1133">Transmembrane helix</keyword>
<organism evidence="5 6">
    <name type="scientific">Bythopirellula goksoeyrii</name>
    <dbReference type="NCBI Taxonomy" id="1400387"/>
    <lineage>
        <taxon>Bacteria</taxon>
        <taxon>Pseudomonadati</taxon>
        <taxon>Planctomycetota</taxon>
        <taxon>Planctomycetia</taxon>
        <taxon>Pirellulales</taxon>
        <taxon>Lacipirellulaceae</taxon>
        <taxon>Bythopirellula</taxon>
    </lineage>
</organism>
<gene>
    <name evidence="5" type="ORF">Pr1d_14200</name>
</gene>
<dbReference type="InterPro" id="IPR011990">
    <property type="entry name" value="TPR-like_helical_dom_sf"/>
</dbReference>
<feature type="transmembrane region" description="Helical" evidence="4">
    <location>
        <begin position="63"/>
        <end position="85"/>
    </location>
</feature>
<dbReference type="PANTHER" id="PTHR45586">
    <property type="entry name" value="TPR REPEAT-CONTAINING PROTEIN PA4667"/>
    <property type="match status" value="1"/>
</dbReference>
<proteinExistence type="predicted"/>
<dbReference type="PROSITE" id="PS50005">
    <property type="entry name" value="TPR"/>
    <property type="match status" value="3"/>
</dbReference>
<keyword evidence="4" id="KW-0472">Membrane</keyword>
<dbReference type="SMART" id="SM00028">
    <property type="entry name" value="TPR"/>
    <property type="match status" value="9"/>
</dbReference>
<reference evidence="5 6" key="1">
    <citation type="submission" date="2019-08" db="EMBL/GenBank/DDBJ databases">
        <title>Deep-cultivation of Planctomycetes and their phenomic and genomic characterization uncovers novel biology.</title>
        <authorList>
            <person name="Wiegand S."/>
            <person name="Jogler M."/>
            <person name="Boedeker C."/>
            <person name="Pinto D."/>
            <person name="Vollmers J."/>
            <person name="Rivas-Marin E."/>
            <person name="Kohn T."/>
            <person name="Peeters S.H."/>
            <person name="Heuer A."/>
            <person name="Rast P."/>
            <person name="Oberbeckmann S."/>
            <person name="Bunk B."/>
            <person name="Jeske O."/>
            <person name="Meyerdierks A."/>
            <person name="Storesund J.E."/>
            <person name="Kallscheuer N."/>
            <person name="Luecker S."/>
            <person name="Lage O.M."/>
            <person name="Pohl T."/>
            <person name="Merkel B.J."/>
            <person name="Hornburger P."/>
            <person name="Mueller R.-W."/>
            <person name="Bruemmer F."/>
            <person name="Labrenz M."/>
            <person name="Spormann A.M."/>
            <person name="Op den Camp H."/>
            <person name="Overmann J."/>
            <person name="Amann R."/>
            <person name="Jetten M.S.M."/>
            <person name="Mascher T."/>
            <person name="Medema M.H."/>
            <person name="Devos D.P."/>
            <person name="Kaster A.-K."/>
            <person name="Ovreas L."/>
            <person name="Rohde M."/>
            <person name="Galperin M.Y."/>
            <person name="Jogler C."/>
        </authorList>
    </citation>
    <scope>NUCLEOTIDE SEQUENCE [LARGE SCALE GENOMIC DNA]</scope>
    <source>
        <strain evidence="5 6">Pr1d</strain>
    </source>
</reference>
<feature type="transmembrane region" description="Helical" evidence="4">
    <location>
        <begin position="160"/>
        <end position="178"/>
    </location>
</feature>
<evidence type="ECO:0000256" key="3">
    <source>
        <dbReference type="PROSITE-ProRule" id="PRU00339"/>
    </source>
</evidence>
<dbReference type="KEGG" id="bgok:Pr1d_14200"/>
<dbReference type="Proteomes" id="UP000323917">
    <property type="component" value="Chromosome"/>
</dbReference>
<feature type="transmembrane region" description="Helical" evidence="4">
    <location>
        <begin position="237"/>
        <end position="257"/>
    </location>
</feature>
<dbReference type="OrthoDB" id="7055466at2"/>
<protein>
    <submittedName>
        <fullName evidence="5">Tetratricopeptide repeat protein</fullName>
    </submittedName>
</protein>
<dbReference type="Pfam" id="PF13174">
    <property type="entry name" value="TPR_6"/>
    <property type="match status" value="1"/>
</dbReference>
<dbReference type="InterPro" id="IPR019734">
    <property type="entry name" value="TPR_rpt"/>
</dbReference>
<evidence type="ECO:0000256" key="1">
    <source>
        <dbReference type="ARBA" id="ARBA00022737"/>
    </source>
</evidence>
<dbReference type="SUPFAM" id="SSF48452">
    <property type="entry name" value="TPR-like"/>
    <property type="match status" value="2"/>
</dbReference>
<dbReference type="AlphaFoldDB" id="A0A5B9Q590"/>
<feature type="transmembrane region" description="Helical" evidence="4">
    <location>
        <begin position="292"/>
        <end position="315"/>
    </location>
</feature>
<feature type="transmembrane region" description="Helical" evidence="4">
    <location>
        <begin position="336"/>
        <end position="353"/>
    </location>
</feature>
<feature type="repeat" description="TPR" evidence="3">
    <location>
        <begin position="708"/>
        <end position="741"/>
    </location>
</feature>
<evidence type="ECO:0000256" key="2">
    <source>
        <dbReference type="ARBA" id="ARBA00022803"/>
    </source>
</evidence>
<dbReference type="Pfam" id="PF13432">
    <property type="entry name" value="TPR_16"/>
    <property type="match status" value="3"/>
</dbReference>
<feature type="transmembrane region" description="Helical" evidence="4">
    <location>
        <begin position="418"/>
        <end position="442"/>
    </location>
</feature>
<evidence type="ECO:0000313" key="6">
    <source>
        <dbReference type="Proteomes" id="UP000323917"/>
    </source>
</evidence>
<keyword evidence="4" id="KW-0812">Transmembrane</keyword>
<feature type="transmembrane region" description="Helical" evidence="4">
    <location>
        <begin position="124"/>
        <end position="148"/>
    </location>
</feature>
<accession>A0A5B9Q590</accession>
<dbReference type="InterPro" id="IPR051012">
    <property type="entry name" value="CellSynth/LPSAsmb/PSIAsmb"/>
</dbReference>
<evidence type="ECO:0000256" key="4">
    <source>
        <dbReference type="SAM" id="Phobius"/>
    </source>
</evidence>
<dbReference type="PANTHER" id="PTHR45586:SF1">
    <property type="entry name" value="LIPOPOLYSACCHARIDE ASSEMBLY PROTEIN B"/>
    <property type="match status" value="1"/>
</dbReference>
<keyword evidence="6" id="KW-1185">Reference proteome</keyword>
<name>A0A5B9Q590_9BACT</name>
<keyword evidence="1" id="KW-0677">Repeat</keyword>
<feature type="transmembrane region" description="Helical" evidence="4">
    <location>
        <begin position="269"/>
        <end position="286"/>
    </location>
</feature>
<dbReference type="EMBL" id="CP042913">
    <property type="protein sequence ID" value="QEG34147.1"/>
    <property type="molecule type" value="Genomic_DNA"/>
</dbReference>
<evidence type="ECO:0000313" key="5">
    <source>
        <dbReference type="EMBL" id="QEG34147.1"/>
    </source>
</evidence>
<feature type="transmembrane region" description="Helical" evidence="4">
    <location>
        <begin position="373"/>
        <end position="397"/>
    </location>
</feature>
<sequence>MPFWEPISQFSPHQREDAAGKGAILGDRPPISLRSLKSVSTTQLSPTAKARHQSWIISPWWDMTYVVVTPILIVPVILVLVRQWLTPEQVSLAVISFASLGHHLPGFMRAYGDRELFARYRMRFLFVPPLVFAMALCFTPPSGLAQWLHLPWRHLHGLELVLLIWGTWHGLMQTYGFMRIYDLRRGVTDRLTARLDHWLCLTVFVAGVVFSDARMFGIAKTMWESGLPIFGPVWLDWARLLIGGALIAVLIGYLVNLLRLHKAGYPISWVKLLLIGTTGWFFWYTGRLSVNLLIGIAMFEIYHAVQYYAIVWIYNKRLFNRAGNRFGPLGFLFEDRWSMLGLYLAAIAAYSSIRYFTVDANAYIFTAGTENAYQWLIAAFVTSSFLHFYFDGFIWKVSERKTQENLVETPTSDAPPMITVPAAIHAAKWALLLAIMAGLLFAERRRLLLEPEDGPSERLVALAALTPNLPECHALLSRNALSKGNAPQAILHAEKALALRERSHTAHADLGLAYLLGNRLQEAKRQFEKAIAIAPNQWSHHCDLGTVLHRLGEQEQAEVELKLAVELGSESAEPYEQLADFYLDQNQTQQAATLYTTIAERFPDSLIGELGKIQLLNRDGHHHQAVELASFLAADNADNWRVLAALGASLNAAGDPQRALVPLKDALQISPESAELNYQMGLTQFQLNKPMRAITFLSRAQKLDPQHFTSQLQLANTYYVLGAVDSALEAYQRALDLKPGDPAASANYGGLLAQLGMNAEAERAYRAGLAVHPDAPQLNYNLGLLLWQQGAHEEARQLIRRAEQLGVAISPEVNAAIRKTN</sequence>
<feature type="repeat" description="TPR" evidence="3">
    <location>
        <begin position="504"/>
        <end position="537"/>
    </location>
</feature>
<dbReference type="Gene3D" id="1.25.40.10">
    <property type="entry name" value="Tetratricopeptide repeat domain"/>
    <property type="match status" value="2"/>
</dbReference>
<feature type="transmembrane region" description="Helical" evidence="4">
    <location>
        <begin position="198"/>
        <end position="217"/>
    </location>
</feature>
<feature type="repeat" description="TPR" evidence="3">
    <location>
        <begin position="674"/>
        <end position="707"/>
    </location>
</feature>